<proteinExistence type="predicted"/>
<comment type="caution">
    <text evidence="1">The sequence shown here is derived from an EMBL/GenBank/DDBJ whole genome shotgun (WGS) entry which is preliminary data.</text>
</comment>
<gene>
    <name evidence="1" type="ORF">KPL71_020557</name>
</gene>
<reference evidence="2" key="1">
    <citation type="journal article" date="2023" name="Hortic. Res.">
        <title>A chromosome-level phased genome enabling allele-level studies in sweet orange: a case study on citrus Huanglongbing tolerance.</title>
        <authorList>
            <person name="Wu B."/>
            <person name="Yu Q."/>
            <person name="Deng Z."/>
            <person name="Duan Y."/>
            <person name="Luo F."/>
            <person name="Gmitter F. Jr."/>
        </authorList>
    </citation>
    <scope>NUCLEOTIDE SEQUENCE [LARGE SCALE GENOMIC DNA]</scope>
    <source>
        <strain evidence="2">cv. Valencia</strain>
    </source>
</reference>
<sequence length="414" mass="45491">MATTLSTLNQQEPLPPTTTIETTPKAMDIDAKTENADNGGSNSATIDEASDFNDDKHVKDNGNTAIEAVKESDKGAVMMRCVGRTNRLVTWGASSWQGRRQTMEDNVRIFPGLLHLTCNEFGGCTAPECKFAAVKSPVHYFGLFDGHGGNQVSKYCANELHLMVAEEWGREAGNDGWHRRWEAALCRSYERADDVFKDNSLAPYSVGTTALVAILSPCQIIASNCGDSRVVLSRGKQAIPLTVDHKLDREDEVARITNGGGQIINWGGLRVGGILNMTRAIVSGDHDLKPWVIAEPEVTFMTRSEDDEFLILASDGLWDVMSSDDAVKLARYELRRRRRLPEKGDTPSSPACGAAEELVKIAYDAFSTDNISVVIVDLKAPRIRSLQNTEKRSSLPSSLAQYKRTNMIVLKITN</sequence>
<name>A0ACB8JB34_CITSI</name>
<protein>
    <submittedName>
        <fullName evidence="1">Protein-serine/threonine phosphatase</fullName>
    </submittedName>
</protein>
<organism evidence="1 2">
    <name type="scientific">Citrus sinensis</name>
    <name type="common">Sweet orange</name>
    <name type="synonym">Citrus aurantium var. sinensis</name>
    <dbReference type="NCBI Taxonomy" id="2711"/>
    <lineage>
        <taxon>Eukaryota</taxon>
        <taxon>Viridiplantae</taxon>
        <taxon>Streptophyta</taxon>
        <taxon>Embryophyta</taxon>
        <taxon>Tracheophyta</taxon>
        <taxon>Spermatophyta</taxon>
        <taxon>Magnoliopsida</taxon>
        <taxon>eudicotyledons</taxon>
        <taxon>Gunneridae</taxon>
        <taxon>Pentapetalae</taxon>
        <taxon>rosids</taxon>
        <taxon>malvids</taxon>
        <taxon>Sapindales</taxon>
        <taxon>Rutaceae</taxon>
        <taxon>Aurantioideae</taxon>
        <taxon>Citrus</taxon>
    </lineage>
</organism>
<accession>A0ACB8JB34</accession>
<dbReference type="Proteomes" id="UP000829398">
    <property type="component" value="Chromosome 7"/>
</dbReference>
<dbReference type="EMBL" id="CM039176">
    <property type="protein sequence ID" value="KAH9714115.1"/>
    <property type="molecule type" value="Genomic_DNA"/>
</dbReference>
<keyword evidence="2" id="KW-1185">Reference proteome</keyword>
<evidence type="ECO:0000313" key="2">
    <source>
        <dbReference type="Proteomes" id="UP000829398"/>
    </source>
</evidence>
<evidence type="ECO:0000313" key="1">
    <source>
        <dbReference type="EMBL" id="KAH9714115.1"/>
    </source>
</evidence>